<accession>A0A6C0LR14</accession>
<dbReference type="EMBL" id="MN740540">
    <property type="protein sequence ID" value="QHU32418.1"/>
    <property type="molecule type" value="Genomic_DNA"/>
</dbReference>
<protein>
    <submittedName>
        <fullName evidence="1">Uncharacterized protein</fullName>
    </submittedName>
</protein>
<organism evidence="1">
    <name type="scientific">viral metagenome</name>
    <dbReference type="NCBI Taxonomy" id="1070528"/>
    <lineage>
        <taxon>unclassified sequences</taxon>
        <taxon>metagenomes</taxon>
        <taxon>organismal metagenomes</taxon>
    </lineage>
</organism>
<reference evidence="1" key="1">
    <citation type="journal article" date="2020" name="Nature">
        <title>Giant virus diversity and host interactions through global metagenomics.</title>
        <authorList>
            <person name="Schulz F."/>
            <person name="Roux S."/>
            <person name="Paez-Espino D."/>
            <person name="Jungbluth S."/>
            <person name="Walsh D.A."/>
            <person name="Denef V.J."/>
            <person name="McMahon K.D."/>
            <person name="Konstantinidis K.T."/>
            <person name="Eloe-Fadrosh E.A."/>
            <person name="Kyrpides N.C."/>
            <person name="Woyke T."/>
        </authorList>
    </citation>
    <scope>NUCLEOTIDE SEQUENCE</scope>
    <source>
        <strain evidence="1">GVMAG-M-3300027969-2</strain>
    </source>
</reference>
<dbReference type="AlphaFoldDB" id="A0A6C0LR14"/>
<evidence type="ECO:0000313" key="1">
    <source>
        <dbReference type="EMBL" id="QHU32418.1"/>
    </source>
</evidence>
<sequence>MNLKRLIASSLGKIILSILLGLGLASLFRKACTDKNCLVFNGPIITDIEGKTYKHGDKCYKYTTTPDKCDSTKRVIDIGSPEHKQSV</sequence>
<name>A0A6C0LR14_9ZZZZ</name>
<proteinExistence type="predicted"/>